<sequence>MVAELGDKIMVKDIMKYVDNRKTVNCIRAWARNKPVDFVFMPFQCLKDGSVAFLAVEFDKIKDFQKLCHEVPADPNDWGGLQSYEFTVTKDFKYGQNLVNLQTGELYRFLIFLDPSHDPFQDGFIKASGDERAIETSSFIKNLIGVPLRTF</sequence>
<dbReference type="Proteomes" id="UP000738325">
    <property type="component" value="Unassembled WGS sequence"/>
</dbReference>
<evidence type="ECO:0000313" key="1">
    <source>
        <dbReference type="EMBL" id="KAG0324229.1"/>
    </source>
</evidence>
<evidence type="ECO:0000313" key="2">
    <source>
        <dbReference type="Proteomes" id="UP000738325"/>
    </source>
</evidence>
<organism evidence="1 2">
    <name type="scientific">Dissophora globulifera</name>
    <dbReference type="NCBI Taxonomy" id="979702"/>
    <lineage>
        <taxon>Eukaryota</taxon>
        <taxon>Fungi</taxon>
        <taxon>Fungi incertae sedis</taxon>
        <taxon>Mucoromycota</taxon>
        <taxon>Mortierellomycotina</taxon>
        <taxon>Mortierellomycetes</taxon>
        <taxon>Mortierellales</taxon>
        <taxon>Mortierellaceae</taxon>
        <taxon>Dissophora</taxon>
    </lineage>
</organism>
<reference evidence="1" key="1">
    <citation type="journal article" date="2020" name="Fungal Divers.">
        <title>Resolving the Mortierellaceae phylogeny through synthesis of multi-gene phylogenetics and phylogenomics.</title>
        <authorList>
            <person name="Vandepol N."/>
            <person name="Liber J."/>
            <person name="Desiro A."/>
            <person name="Na H."/>
            <person name="Kennedy M."/>
            <person name="Barry K."/>
            <person name="Grigoriev I.V."/>
            <person name="Miller A.N."/>
            <person name="O'Donnell K."/>
            <person name="Stajich J.E."/>
            <person name="Bonito G."/>
        </authorList>
    </citation>
    <scope>NUCLEOTIDE SEQUENCE</scope>
    <source>
        <strain evidence="1">REB-010B</strain>
    </source>
</reference>
<proteinExistence type="predicted"/>
<dbReference type="AlphaFoldDB" id="A0A9P6UWJ5"/>
<protein>
    <submittedName>
        <fullName evidence="1">Uncharacterized protein</fullName>
    </submittedName>
</protein>
<accession>A0A9P6UWJ5</accession>
<name>A0A9P6UWJ5_9FUNG</name>
<gene>
    <name evidence="1" type="ORF">BGZ99_002061</name>
</gene>
<dbReference type="EMBL" id="JAAAIP010000158">
    <property type="protein sequence ID" value="KAG0324229.1"/>
    <property type="molecule type" value="Genomic_DNA"/>
</dbReference>
<comment type="caution">
    <text evidence="1">The sequence shown here is derived from an EMBL/GenBank/DDBJ whole genome shotgun (WGS) entry which is preliminary data.</text>
</comment>
<keyword evidence="2" id="KW-1185">Reference proteome</keyword>